<feature type="transmembrane region" description="Helical" evidence="1">
    <location>
        <begin position="175"/>
        <end position="197"/>
    </location>
</feature>
<dbReference type="EMBL" id="QZKU01000026">
    <property type="protein sequence ID" value="RJP25063.1"/>
    <property type="molecule type" value="Genomic_DNA"/>
</dbReference>
<accession>A0A3A4NX70</accession>
<protein>
    <recommendedName>
        <fullName evidence="4">Glycosyltransferase RgtA/B/C/D-like domain-containing protein</fullName>
    </recommendedName>
</protein>
<evidence type="ECO:0000256" key="1">
    <source>
        <dbReference type="SAM" id="Phobius"/>
    </source>
</evidence>
<sequence>MQSAQEPSLEVQDKVLEDSRSGAPFRWTPHLTAALLYAAITLLYTYPQVTDLSAGVIVSPIGSSSDYNIVMWDAWWVKKALIDLRTNPFRTTYLFYPNGASLVLHELTLLNSLLTIPFQLLMSKPHGIILGCNIASLLSFVIAGLGMFALVKYLIKDNLVAFFGGAAFAFAPYRSMHIVHIALLSTGFIPLYVMFLLKTLREKRWRNPLIGAMLAGATFLTCNMYVYFLALLTALFLVYSALFWRDELFGRESLIRFSILFAGSGLLLLPFLIAVMRSGAAEPQPEQMLDLFSANALGYILPADKHVFYRFLFRLMPQSIYYLSGVPGHATFLTFTIIGLAVVALVKAPMRRNGFWLAMLLVFLVLSLGTRLHFGKWSFAIPMPYLALYKYLPFFGVMRTPYRFVVPAQIGIFVLACYGLKHFIDKIQACSRNARSGTMVAAAFSVLLLIELWNIPFMQEMPAVPKIYMDIGRDEQEFAVMDLPSDSYPALAKYMYYQTLHEKPIPAGLLSRTDPQVVEYGRELIPKSSKAGKLSLEEGERLRALGFRYVIYHDIDQSADNILAVLKLY</sequence>
<evidence type="ECO:0008006" key="4">
    <source>
        <dbReference type="Google" id="ProtNLM"/>
    </source>
</evidence>
<feature type="transmembrane region" description="Helical" evidence="1">
    <location>
        <begin position="436"/>
        <end position="455"/>
    </location>
</feature>
<evidence type="ECO:0000313" key="2">
    <source>
        <dbReference type="EMBL" id="RJP25063.1"/>
    </source>
</evidence>
<dbReference type="AlphaFoldDB" id="A0A3A4NX70"/>
<feature type="transmembrane region" description="Helical" evidence="1">
    <location>
        <begin position="288"/>
        <end position="308"/>
    </location>
</feature>
<feature type="transmembrane region" description="Helical" evidence="1">
    <location>
        <begin position="355"/>
        <end position="374"/>
    </location>
</feature>
<feature type="transmembrane region" description="Helical" evidence="1">
    <location>
        <begin position="128"/>
        <end position="155"/>
    </location>
</feature>
<keyword evidence="1" id="KW-0812">Transmembrane</keyword>
<comment type="caution">
    <text evidence="2">The sequence shown here is derived from an EMBL/GenBank/DDBJ whole genome shotgun (WGS) entry which is preliminary data.</text>
</comment>
<evidence type="ECO:0000313" key="3">
    <source>
        <dbReference type="Proteomes" id="UP000265882"/>
    </source>
</evidence>
<feature type="transmembrane region" description="Helical" evidence="1">
    <location>
        <begin position="254"/>
        <end position="276"/>
    </location>
</feature>
<dbReference type="Proteomes" id="UP000265882">
    <property type="component" value="Unassembled WGS sequence"/>
</dbReference>
<feature type="transmembrane region" description="Helical" evidence="1">
    <location>
        <begin position="320"/>
        <end position="343"/>
    </location>
</feature>
<feature type="transmembrane region" description="Helical" evidence="1">
    <location>
        <begin position="404"/>
        <end position="424"/>
    </location>
</feature>
<name>A0A3A4NX70_ABYX5</name>
<proteinExistence type="predicted"/>
<organism evidence="2 3">
    <name type="scientific">Abyssobacteria bacterium (strain SURF_5)</name>
    <dbReference type="NCBI Taxonomy" id="2093360"/>
    <lineage>
        <taxon>Bacteria</taxon>
        <taxon>Pseudomonadati</taxon>
        <taxon>Candidatus Hydrogenedentota</taxon>
        <taxon>Candidatus Abyssobacteria</taxon>
    </lineage>
</organism>
<keyword evidence="1" id="KW-1133">Transmembrane helix</keyword>
<reference evidence="2 3" key="1">
    <citation type="journal article" date="2017" name="ISME J.">
        <title>Energy and carbon metabolisms in a deep terrestrial subsurface fluid microbial community.</title>
        <authorList>
            <person name="Momper L."/>
            <person name="Jungbluth S.P."/>
            <person name="Lee M.D."/>
            <person name="Amend J.P."/>
        </authorList>
    </citation>
    <scope>NUCLEOTIDE SEQUENCE [LARGE SCALE GENOMIC DNA]</scope>
    <source>
        <strain evidence="2">SURF_5</strain>
    </source>
</reference>
<keyword evidence="1" id="KW-0472">Membrane</keyword>
<feature type="transmembrane region" description="Helical" evidence="1">
    <location>
        <begin position="209"/>
        <end position="242"/>
    </location>
</feature>
<gene>
    <name evidence="2" type="ORF">C4520_02800</name>
</gene>